<dbReference type="Pfam" id="PF13639">
    <property type="entry name" value="zf-RING_2"/>
    <property type="match status" value="1"/>
</dbReference>
<dbReference type="AlphaFoldDB" id="A0ABD2L2I2"/>
<evidence type="ECO:0000256" key="5">
    <source>
        <dbReference type="ARBA" id="ARBA00022833"/>
    </source>
</evidence>
<evidence type="ECO:0000259" key="12">
    <source>
        <dbReference type="PROSITE" id="PS50089"/>
    </source>
</evidence>
<dbReference type="PANTHER" id="PTHR46539:SF1">
    <property type="entry name" value="E3 UBIQUITIN-PROTEIN LIGASE ATL42"/>
    <property type="match status" value="1"/>
</dbReference>
<gene>
    <name evidence="13" type="ORF">niasHT_015209</name>
</gene>
<dbReference type="EMBL" id="JBICBT010000573">
    <property type="protein sequence ID" value="KAL3109364.1"/>
    <property type="molecule type" value="Genomic_DNA"/>
</dbReference>
<feature type="domain" description="RING-type" evidence="12">
    <location>
        <begin position="248"/>
        <end position="289"/>
    </location>
</feature>
<reference evidence="13 14" key="1">
    <citation type="submission" date="2024-10" db="EMBL/GenBank/DDBJ databases">
        <authorList>
            <person name="Kim D."/>
        </authorList>
    </citation>
    <scope>NUCLEOTIDE SEQUENCE [LARGE SCALE GENOMIC DNA]</scope>
    <source>
        <strain evidence="13">BH-2024</strain>
    </source>
</reference>
<evidence type="ECO:0000256" key="6">
    <source>
        <dbReference type="ARBA" id="ARBA00022989"/>
    </source>
</evidence>
<evidence type="ECO:0000256" key="11">
    <source>
        <dbReference type="SAM" id="SignalP"/>
    </source>
</evidence>
<dbReference type="Proteomes" id="UP001620626">
    <property type="component" value="Unassembled WGS sequence"/>
</dbReference>
<evidence type="ECO:0000313" key="13">
    <source>
        <dbReference type="EMBL" id="KAL3109364.1"/>
    </source>
</evidence>
<dbReference type="InterPro" id="IPR013083">
    <property type="entry name" value="Znf_RING/FYVE/PHD"/>
</dbReference>
<evidence type="ECO:0000256" key="3">
    <source>
        <dbReference type="ARBA" id="ARBA00022723"/>
    </source>
</evidence>
<dbReference type="SMART" id="SM00184">
    <property type="entry name" value="RING"/>
    <property type="match status" value="1"/>
</dbReference>
<dbReference type="PROSITE" id="PS50089">
    <property type="entry name" value="ZF_RING_2"/>
    <property type="match status" value="1"/>
</dbReference>
<organism evidence="13 14">
    <name type="scientific">Heterodera trifolii</name>
    <dbReference type="NCBI Taxonomy" id="157864"/>
    <lineage>
        <taxon>Eukaryota</taxon>
        <taxon>Metazoa</taxon>
        <taxon>Ecdysozoa</taxon>
        <taxon>Nematoda</taxon>
        <taxon>Chromadorea</taxon>
        <taxon>Rhabditida</taxon>
        <taxon>Tylenchina</taxon>
        <taxon>Tylenchomorpha</taxon>
        <taxon>Tylenchoidea</taxon>
        <taxon>Heteroderidae</taxon>
        <taxon>Heteroderinae</taxon>
        <taxon>Heterodera</taxon>
    </lineage>
</organism>
<feature type="signal peptide" evidence="11">
    <location>
        <begin position="1"/>
        <end position="24"/>
    </location>
</feature>
<keyword evidence="6 10" id="KW-1133">Transmembrane helix</keyword>
<feature type="region of interest" description="Disordered" evidence="9">
    <location>
        <begin position="303"/>
        <end position="332"/>
    </location>
</feature>
<evidence type="ECO:0000256" key="1">
    <source>
        <dbReference type="ARBA" id="ARBA00004370"/>
    </source>
</evidence>
<comment type="caution">
    <text evidence="13">The sequence shown here is derived from an EMBL/GenBank/DDBJ whole genome shotgun (WGS) entry which is preliminary data.</text>
</comment>
<dbReference type="SUPFAM" id="SSF57850">
    <property type="entry name" value="RING/U-box"/>
    <property type="match status" value="1"/>
</dbReference>
<keyword evidence="7 10" id="KW-0472">Membrane</keyword>
<dbReference type="CDD" id="cd16473">
    <property type="entry name" value="RING-H2_RNF103"/>
    <property type="match status" value="1"/>
</dbReference>
<protein>
    <recommendedName>
        <fullName evidence="12">RING-type domain-containing protein</fullName>
    </recommendedName>
</protein>
<dbReference type="Gene3D" id="3.30.40.10">
    <property type="entry name" value="Zinc/RING finger domain, C3HC4 (zinc finger)"/>
    <property type="match status" value="1"/>
</dbReference>
<keyword evidence="2 10" id="KW-0812">Transmembrane</keyword>
<proteinExistence type="predicted"/>
<feature type="transmembrane region" description="Helical" evidence="10">
    <location>
        <begin position="174"/>
        <end position="196"/>
    </location>
</feature>
<name>A0ABD2L2I2_9BILA</name>
<dbReference type="GO" id="GO:0016020">
    <property type="term" value="C:membrane"/>
    <property type="evidence" value="ECO:0007669"/>
    <property type="project" value="UniProtKB-SubCell"/>
</dbReference>
<keyword evidence="14" id="KW-1185">Reference proteome</keyword>
<keyword evidence="5" id="KW-0862">Zinc</keyword>
<evidence type="ECO:0000313" key="14">
    <source>
        <dbReference type="Proteomes" id="UP001620626"/>
    </source>
</evidence>
<dbReference type="InterPro" id="IPR001841">
    <property type="entry name" value="Znf_RING"/>
</dbReference>
<dbReference type="GO" id="GO:0008270">
    <property type="term" value="F:zinc ion binding"/>
    <property type="evidence" value="ECO:0007669"/>
    <property type="project" value="UniProtKB-KW"/>
</dbReference>
<evidence type="ECO:0000256" key="4">
    <source>
        <dbReference type="ARBA" id="ARBA00022771"/>
    </source>
</evidence>
<evidence type="ECO:0000256" key="10">
    <source>
        <dbReference type="SAM" id="Phobius"/>
    </source>
</evidence>
<keyword evidence="3" id="KW-0479">Metal-binding</keyword>
<feature type="chain" id="PRO_5044858603" description="RING-type domain-containing protein" evidence="11">
    <location>
        <begin position="25"/>
        <end position="332"/>
    </location>
</feature>
<keyword evidence="4 8" id="KW-0863">Zinc-finger</keyword>
<sequence>MNPFKYNVLLSVLLFNTSPLFVNGGFSSAGSNPSTSSPHIKKESLANLIAIEKDSQTLADLLAVESQKEKEKPTKRKTLSELFEIEEIKAEEFYEFLNETKENEHLLDIVFVSQQNLENYTKVFEHQTEKLHQLKSMKEKDPIMSQIMEKLAKFVKELKSADRKNKRNRRKKRFMESPLFMAILILLITAIFVYLVNNIGTWLYNRGWDPISLAQKAMSTFKQRNVSKAIKKMPEHQINGQSDGIQQCAICLSNYKQGEKVRGLMCKHNFHTKCVDIWIKQQNKCPICREEIFEISLLGKVRPKNTEQQQQHSTAVNDKRPENSLINAAENV</sequence>
<evidence type="ECO:0000256" key="9">
    <source>
        <dbReference type="SAM" id="MobiDB-lite"/>
    </source>
</evidence>
<dbReference type="PANTHER" id="PTHR46539">
    <property type="entry name" value="E3 UBIQUITIN-PROTEIN LIGASE ATL42"/>
    <property type="match status" value="1"/>
</dbReference>
<feature type="compositionally biased region" description="Polar residues" evidence="9">
    <location>
        <begin position="306"/>
        <end position="316"/>
    </location>
</feature>
<accession>A0ABD2L2I2</accession>
<evidence type="ECO:0000256" key="8">
    <source>
        <dbReference type="PROSITE-ProRule" id="PRU00175"/>
    </source>
</evidence>
<evidence type="ECO:0000256" key="2">
    <source>
        <dbReference type="ARBA" id="ARBA00022692"/>
    </source>
</evidence>
<comment type="subcellular location">
    <subcellularLocation>
        <location evidence="1">Membrane</location>
    </subcellularLocation>
</comment>
<keyword evidence="11" id="KW-0732">Signal</keyword>
<evidence type="ECO:0000256" key="7">
    <source>
        <dbReference type="ARBA" id="ARBA00023136"/>
    </source>
</evidence>